<dbReference type="InterPro" id="IPR035571">
    <property type="entry name" value="UPF0234-like_C"/>
</dbReference>
<dbReference type="EMBL" id="PKPZ01000019">
    <property type="protein sequence ID" value="RPB35986.1"/>
    <property type="molecule type" value="Genomic_DNA"/>
</dbReference>
<dbReference type="InterPro" id="IPR036183">
    <property type="entry name" value="YajQ-like_sf"/>
</dbReference>
<reference evidence="4 5" key="1">
    <citation type="journal article" date="2018" name="AMB Express">
        <title>Occurrence and significance of pathogenicity and fitness islands in environmental vibrios.</title>
        <authorList>
            <person name="Klein S."/>
            <person name="Pipes S."/>
            <person name="Lovell C.R."/>
        </authorList>
    </citation>
    <scope>NUCLEOTIDE SEQUENCE [LARGE SCALE GENOMIC DNA]</scope>
    <source>
        <strain evidence="4 5">JBS-8-11-1</strain>
    </source>
</reference>
<comment type="function">
    <text evidence="3">Nucleotide-binding protein.</text>
</comment>
<dbReference type="PANTHER" id="PTHR30476:SF0">
    <property type="entry name" value="UPF0234 PROTEIN YAJQ"/>
    <property type="match status" value="1"/>
</dbReference>
<dbReference type="GO" id="GO:0005829">
    <property type="term" value="C:cytosol"/>
    <property type="evidence" value="ECO:0007669"/>
    <property type="project" value="TreeGrafter"/>
</dbReference>
<dbReference type="GO" id="GO:0000166">
    <property type="term" value="F:nucleotide binding"/>
    <property type="evidence" value="ECO:0007669"/>
    <property type="project" value="UniProtKB-UniRule"/>
</dbReference>
<dbReference type="NCBIfam" id="NF003819">
    <property type="entry name" value="PRK05412.1"/>
    <property type="match status" value="1"/>
</dbReference>
<dbReference type="CDD" id="cd11740">
    <property type="entry name" value="YajQ_like"/>
    <property type="match status" value="1"/>
</dbReference>
<dbReference type="PANTHER" id="PTHR30476">
    <property type="entry name" value="UPF0234 PROTEIN YAJQ"/>
    <property type="match status" value="1"/>
</dbReference>
<dbReference type="InterPro" id="IPR007551">
    <property type="entry name" value="YajQ/Smlt4090-like"/>
</dbReference>
<comment type="caution">
    <text evidence="4">The sequence shown here is derived from an EMBL/GenBank/DDBJ whole genome shotgun (WGS) entry which is preliminary data.</text>
</comment>
<dbReference type="FunFam" id="3.30.70.860:FF:000001">
    <property type="entry name" value="UPF0234 protein YajQ"/>
    <property type="match status" value="1"/>
</dbReference>
<gene>
    <name evidence="4" type="ORF">CYQ91_19310</name>
</gene>
<evidence type="ECO:0000256" key="1">
    <source>
        <dbReference type="ARBA" id="ARBA00022741"/>
    </source>
</evidence>
<evidence type="ECO:0000256" key="3">
    <source>
        <dbReference type="HAMAP-Rule" id="MF_00632"/>
    </source>
</evidence>
<dbReference type="Gene3D" id="3.30.70.990">
    <property type="entry name" value="YajQ-like, domain 2"/>
    <property type="match status" value="1"/>
</dbReference>
<protein>
    <recommendedName>
        <fullName evidence="3">Nucleotide-binding protein CYQ91_19310</fullName>
    </recommendedName>
</protein>
<name>A0AAX1XIY8_9VIBR</name>
<comment type="similarity">
    <text evidence="2 3">Belongs to the YajQ family.</text>
</comment>
<dbReference type="Proteomes" id="UP000283878">
    <property type="component" value="Unassembled WGS sequence"/>
</dbReference>
<dbReference type="AlphaFoldDB" id="A0AAX1XIY8"/>
<dbReference type="HAMAP" id="MF_00632">
    <property type="entry name" value="UPF0234"/>
    <property type="match status" value="1"/>
</dbReference>
<keyword evidence="1 3" id="KW-0547">Nucleotide-binding</keyword>
<proteinExistence type="inferred from homology"/>
<sequence length="160" mass="18227">MPSFDIVSEIDTVELRNAVDNANRELSTRFDFRNVNASFELVEENVKMSAEGDFQLKQMRDILRSHLAKRNIDANAMDAQDPDVTGKNWHQTLLFRQGIDTPTAKKVVKLIKDAKLKVQASIQGDKVRVTGKKRDDLQSTMAAIREAEMGIPFQFNNFRD</sequence>
<organism evidence="4 5">
    <name type="scientific">Vibrio diabolicus</name>
    <dbReference type="NCBI Taxonomy" id="50719"/>
    <lineage>
        <taxon>Bacteria</taxon>
        <taxon>Pseudomonadati</taxon>
        <taxon>Pseudomonadota</taxon>
        <taxon>Gammaproteobacteria</taxon>
        <taxon>Vibrionales</taxon>
        <taxon>Vibrionaceae</taxon>
        <taxon>Vibrio</taxon>
        <taxon>Vibrio diabolicus subgroup</taxon>
    </lineage>
</organism>
<evidence type="ECO:0000256" key="2">
    <source>
        <dbReference type="ARBA" id="ARBA00093450"/>
    </source>
</evidence>
<dbReference type="RefSeq" id="WP_124008888.1">
    <property type="nucleotide sequence ID" value="NZ_JAMQQJ010000060.1"/>
</dbReference>
<evidence type="ECO:0000313" key="4">
    <source>
        <dbReference type="EMBL" id="RPB35986.1"/>
    </source>
</evidence>
<accession>A0AAX1XIY8</accession>
<dbReference type="SUPFAM" id="SSF89963">
    <property type="entry name" value="YajQ-like"/>
    <property type="match status" value="2"/>
</dbReference>
<dbReference type="Pfam" id="PF04461">
    <property type="entry name" value="YajQ"/>
    <property type="match status" value="1"/>
</dbReference>
<dbReference type="InterPro" id="IPR035570">
    <property type="entry name" value="UPF0234_N"/>
</dbReference>
<dbReference type="Gene3D" id="3.30.70.860">
    <property type="match status" value="1"/>
</dbReference>
<evidence type="ECO:0000313" key="5">
    <source>
        <dbReference type="Proteomes" id="UP000283878"/>
    </source>
</evidence>